<comment type="similarity">
    <text evidence="2">Belongs to the SusD family.</text>
</comment>
<dbReference type="InterPro" id="IPR033985">
    <property type="entry name" value="SusD-like_N"/>
</dbReference>
<evidence type="ECO:0000256" key="3">
    <source>
        <dbReference type="ARBA" id="ARBA00022729"/>
    </source>
</evidence>
<dbReference type="PROSITE" id="PS51257">
    <property type="entry name" value="PROKAR_LIPOPROTEIN"/>
    <property type="match status" value="1"/>
</dbReference>
<reference evidence="9 10" key="1">
    <citation type="submission" date="2020-08" db="EMBL/GenBank/DDBJ databases">
        <title>Genomic Encyclopedia of Type Strains, Phase IV (KMG-IV): sequencing the most valuable type-strain genomes for metagenomic binning, comparative biology and taxonomic classification.</title>
        <authorList>
            <person name="Goeker M."/>
        </authorList>
    </citation>
    <scope>NUCLEOTIDE SEQUENCE [LARGE SCALE GENOMIC DNA]</scope>
    <source>
        <strain evidence="9 10">DSM 29007</strain>
    </source>
</reference>
<dbReference type="Proteomes" id="UP000582837">
    <property type="component" value="Unassembled WGS sequence"/>
</dbReference>
<dbReference type="SUPFAM" id="SSF48452">
    <property type="entry name" value="TPR-like"/>
    <property type="match status" value="1"/>
</dbReference>
<evidence type="ECO:0000256" key="4">
    <source>
        <dbReference type="ARBA" id="ARBA00023136"/>
    </source>
</evidence>
<sequence>MTKQPFWRSALRRLALAGMIPALAATASCDSFLDPEPEDMLAPDNFYKTSSDAVAAVNGVYEQQKWMHQLAYWYMSDVATDDIDASPNFGSDGQRMSKWTFDATEFPMGDVWGNGYKIINRANAVLDRVPGITMEAPLKARLLSEARFLRALAYFDLVRFYGDVPLLVHEVTSLDDVTPSRSPADSVYMLIEADLTEAAGTLPARHEGADAGRATSGAALALLAKVHLQQHEYGPAAQRAAQVINSGRYGLLARWKDVFAIGNEFQPSNTENIFELNYDGTLDPGAGSVVTLFALPATYPGGDAYGLMYLPGSVTSLFAASDQRGLGNTFITSPYTDRTGRVITFSLPSQNGINKYLDEGDTRNRTQRGWGANDNNWIILRYADVLLMYAEAVNEGGAASGMSAEAALNMVRVRAGIAPVSGLGQGGLRDAIRAERRREFILEGQRWFDLARYGTLEQAIAAKLVEIGAPAHPLRGKLFPLPAGELDRNPNLVQNPGW</sequence>
<evidence type="ECO:0000256" key="5">
    <source>
        <dbReference type="ARBA" id="ARBA00023237"/>
    </source>
</evidence>
<organism evidence="9 10">
    <name type="scientific">Longimicrobium terrae</name>
    <dbReference type="NCBI Taxonomy" id="1639882"/>
    <lineage>
        <taxon>Bacteria</taxon>
        <taxon>Pseudomonadati</taxon>
        <taxon>Gemmatimonadota</taxon>
        <taxon>Longimicrobiia</taxon>
        <taxon>Longimicrobiales</taxon>
        <taxon>Longimicrobiaceae</taxon>
        <taxon>Longimicrobium</taxon>
    </lineage>
</organism>
<evidence type="ECO:0000256" key="2">
    <source>
        <dbReference type="ARBA" id="ARBA00006275"/>
    </source>
</evidence>
<dbReference type="CDD" id="cd08977">
    <property type="entry name" value="SusD"/>
    <property type="match status" value="1"/>
</dbReference>
<comment type="subcellular location">
    <subcellularLocation>
        <location evidence="1">Cell outer membrane</location>
    </subcellularLocation>
</comment>
<dbReference type="InterPro" id="IPR011990">
    <property type="entry name" value="TPR-like_helical_dom_sf"/>
</dbReference>
<protein>
    <recommendedName>
        <fullName evidence="11">RagB/SusD family nutrient uptake outer membrane protein</fullName>
    </recommendedName>
</protein>
<evidence type="ECO:0008006" key="11">
    <source>
        <dbReference type="Google" id="ProtNLM"/>
    </source>
</evidence>
<dbReference type="GO" id="GO:0009279">
    <property type="term" value="C:cell outer membrane"/>
    <property type="evidence" value="ECO:0007669"/>
    <property type="project" value="UniProtKB-SubCell"/>
</dbReference>
<feature type="chain" id="PRO_5032859206" description="RagB/SusD family nutrient uptake outer membrane protein" evidence="6">
    <location>
        <begin position="25"/>
        <end position="498"/>
    </location>
</feature>
<dbReference type="Pfam" id="PF14322">
    <property type="entry name" value="SusD-like_3"/>
    <property type="match status" value="1"/>
</dbReference>
<name>A0A841H7K0_9BACT</name>
<evidence type="ECO:0000256" key="6">
    <source>
        <dbReference type="SAM" id="SignalP"/>
    </source>
</evidence>
<comment type="caution">
    <text evidence="9">The sequence shown here is derived from an EMBL/GenBank/DDBJ whole genome shotgun (WGS) entry which is preliminary data.</text>
</comment>
<dbReference type="AlphaFoldDB" id="A0A841H7K0"/>
<evidence type="ECO:0000256" key="1">
    <source>
        <dbReference type="ARBA" id="ARBA00004442"/>
    </source>
</evidence>
<evidence type="ECO:0000259" key="7">
    <source>
        <dbReference type="Pfam" id="PF07980"/>
    </source>
</evidence>
<evidence type="ECO:0000313" key="9">
    <source>
        <dbReference type="EMBL" id="MBB6073894.1"/>
    </source>
</evidence>
<keyword evidence="4" id="KW-0472">Membrane</keyword>
<dbReference type="Pfam" id="PF07980">
    <property type="entry name" value="SusD_RagB"/>
    <property type="match status" value="1"/>
</dbReference>
<dbReference type="InterPro" id="IPR012944">
    <property type="entry name" value="SusD_RagB_dom"/>
</dbReference>
<accession>A0A841H7K0</accession>
<keyword evidence="5" id="KW-0998">Cell outer membrane</keyword>
<evidence type="ECO:0000259" key="8">
    <source>
        <dbReference type="Pfam" id="PF14322"/>
    </source>
</evidence>
<feature type="domain" description="SusD-like N-terminal" evidence="8">
    <location>
        <begin position="32"/>
        <end position="228"/>
    </location>
</feature>
<feature type="domain" description="RagB/SusD" evidence="7">
    <location>
        <begin position="351"/>
        <end position="498"/>
    </location>
</feature>
<dbReference type="Gene3D" id="1.25.40.390">
    <property type="match status" value="1"/>
</dbReference>
<proteinExistence type="inferred from homology"/>
<gene>
    <name evidence="9" type="ORF">HNQ61_005573</name>
</gene>
<keyword evidence="3 6" id="KW-0732">Signal</keyword>
<keyword evidence="10" id="KW-1185">Reference proteome</keyword>
<evidence type="ECO:0000313" key="10">
    <source>
        <dbReference type="Proteomes" id="UP000582837"/>
    </source>
</evidence>
<feature type="signal peptide" evidence="6">
    <location>
        <begin position="1"/>
        <end position="24"/>
    </location>
</feature>
<dbReference type="EMBL" id="JACHIA010000032">
    <property type="protein sequence ID" value="MBB6073894.1"/>
    <property type="molecule type" value="Genomic_DNA"/>
</dbReference>
<dbReference type="RefSeq" id="WP_170038926.1">
    <property type="nucleotide sequence ID" value="NZ_JABDTL010000002.1"/>
</dbReference>